<dbReference type="EMBL" id="JASUXU010000012">
    <property type="protein sequence ID" value="KAK0323492.1"/>
    <property type="molecule type" value="Genomic_DNA"/>
</dbReference>
<reference evidence="1" key="1">
    <citation type="submission" date="2021-12" db="EMBL/GenBank/DDBJ databases">
        <title>Black yeast isolated from Biological Soil Crust.</title>
        <authorList>
            <person name="Kurbessoian T."/>
        </authorList>
    </citation>
    <scope>NUCLEOTIDE SEQUENCE</scope>
    <source>
        <strain evidence="1">CCFEE 5208</strain>
    </source>
</reference>
<accession>A0AAN6JAN4</accession>
<sequence>MPLKLRLILETGERDPVARESASYQGPDWWCSDSEDEEDCLPANGVDQRTSWAMREVEMVARTRAIGTSVSPETALVSATKHATEYDAAVPVAASVLRSRPSVSMDAFSKCPSRDRA</sequence>
<name>A0AAN6JAN4_9PEZI</name>
<gene>
    <name evidence="1" type="ORF">LTR82_005239</name>
</gene>
<evidence type="ECO:0000313" key="2">
    <source>
        <dbReference type="Proteomes" id="UP001168146"/>
    </source>
</evidence>
<comment type="caution">
    <text evidence="1">The sequence shown here is derived from an EMBL/GenBank/DDBJ whole genome shotgun (WGS) entry which is preliminary data.</text>
</comment>
<dbReference type="Proteomes" id="UP001168146">
    <property type="component" value="Unassembled WGS sequence"/>
</dbReference>
<dbReference type="AlphaFoldDB" id="A0AAN6JAN4"/>
<organism evidence="1 2">
    <name type="scientific">Friedmanniomyces endolithicus</name>
    <dbReference type="NCBI Taxonomy" id="329885"/>
    <lineage>
        <taxon>Eukaryota</taxon>
        <taxon>Fungi</taxon>
        <taxon>Dikarya</taxon>
        <taxon>Ascomycota</taxon>
        <taxon>Pezizomycotina</taxon>
        <taxon>Dothideomycetes</taxon>
        <taxon>Dothideomycetidae</taxon>
        <taxon>Mycosphaerellales</taxon>
        <taxon>Teratosphaeriaceae</taxon>
        <taxon>Friedmanniomyces</taxon>
    </lineage>
</organism>
<evidence type="ECO:0000313" key="1">
    <source>
        <dbReference type="EMBL" id="KAK0323492.1"/>
    </source>
</evidence>
<proteinExistence type="predicted"/>
<protein>
    <submittedName>
        <fullName evidence="1">Uncharacterized protein</fullName>
    </submittedName>
</protein>